<evidence type="ECO:0000313" key="2">
    <source>
        <dbReference type="EMBL" id="SHM72258.1"/>
    </source>
</evidence>
<feature type="compositionally biased region" description="Basic and acidic residues" evidence="1">
    <location>
        <begin position="934"/>
        <end position="947"/>
    </location>
</feature>
<keyword evidence="3" id="KW-1185">Reference proteome</keyword>
<feature type="region of interest" description="Disordered" evidence="1">
    <location>
        <begin position="33"/>
        <end position="55"/>
    </location>
</feature>
<accession>A0A1M7L350</accession>
<feature type="region of interest" description="Disordered" evidence="1">
    <location>
        <begin position="920"/>
        <end position="947"/>
    </location>
</feature>
<dbReference type="RefSeq" id="WP_068844871.1">
    <property type="nucleotide sequence ID" value="NZ_FRBT01000008.1"/>
</dbReference>
<dbReference type="EMBL" id="FRBT01000008">
    <property type="protein sequence ID" value="SHM72258.1"/>
    <property type="molecule type" value="Genomic_DNA"/>
</dbReference>
<evidence type="ECO:0000313" key="3">
    <source>
        <dbReference type="Proteomes" id="UP000184028"/>
    </source>
</evidence>
<dbReference type="STRING" id="946677.SAMN05444484_108240"/>
<gene>
    <name evidence="2" type="ORF">SAMN05444484_108240</name>
</gene>
<evidence type="ECO:0000256" key="1">
    <source>
        <dbReference type="SAM" id="MobiDB-lite"/>
    </source>
</evidence>
<dbReference type="OrthoDB" id="840343at2"/>
<feature type="compositionally biased region" description="Polar residues" evidence="1">
    <location>
        <begin position="924"/>
        <end position="933"/>
    </location>
</feature>
<dbReference type="AlphaFoldDB" id="A0A1M7L350"/>
<sequence>MTNQPYNLQLLWDASNYGLTYFHEVYPDSVGKENKSKHFKTHNEETASTTLSNKKGKGTENTGIYVVYNHSTKETLNAIDHVKKEFNYTFLEACEYLFQKYGLSKAKTQFFKPETKFEPTKKPLDFYKVDYSKKNENYQFFAPFLTPEICKEYDFYGVNSYCKVTKTGKLKTVIANENYPIFAYKQKDFCKMYEPKAPKGDEFLYKHHFLGNKPARVVYGWDRLFNMVDFDEIERLAESKKYAKNEYDKNKIKEQIEELKLESVIIATGGSDGLNLASLGYNVIWFNSEAEIINSDEYFKLSKIVKTIYYVPDLDETGIKQAVAMGMQFINIKILWLPEYLKKENKKDLRDWVCKHKTDSLTKVENKFKQLLSQALNFQFWDYGNKTVKLNPKKLLHFLKHKNFRLYKQPFANADTGKEEDGYFIQIQNNLISKTFPSDVKRCVTQWLDDNYHHINIYNMILRSPFFNQNSLKSLPYFEYQKNNCGIDFQYYFFNNKAVKITKDKIDLVDYSKNLEVNIWEEEKINHFLEVSNPFFETYFDEMERKRIKILDNSSNYLKVLINTSRIFWEKDADLTGIDTNIFKINSEKLDDNENYLQELHLLNKMYCVGYLLHQYKSASKAYMVLGVDYAGGSSVKGSYGGTGKSFLQKSLFTMLESIAIGGKTLKDDNFPMDGVTPKKKFVLFDDLLPYQPMEYFYNMITDNFIANQKGGVKYNIPFDDSAKVGATTNFAPEMLSSTKRRLLVYYNSDYYHEKTEENKYPFSRKISDDFNDKNILTKEYSSKEWNLDYNFMLQCIQFYLQQKEKIEAPMDTLINKNAMMQIGDNTVKFFNEFFSDTSNLNDWIEKAPMFSYHKDELGNKSSSSQKFSENLVLYCKAKQWRIELKKKKNFAGNSVPHFFISTTNEIKIEEVEQEIKPIEKQSEINFNNTQNSKTEKTTVRPDDLPF</sequence>
<feature type="compositionally biased region" description="Basic and acidic residues" evidence="1">
    <location>
        <begin position="33"/>
        <end position="45"/>
    </location>
</feature>
<reference evidence="3" key="1">
    <citation type="submission" date="2016-11" db="EMBL/GenBank/DDBJ databases">
        <authorList>
            <person name="Varghese N."/>
            <person name="Submissions S."/>
        </authorList>
    </citation>
    <scope>NUCLEOTIDE SEQUENCE [LARGE SCALE GENOMIC DNA]</scope>
    <source>
        <strain evidence="3">DSM 24724</strain>
    </source>
</reference>
<dbReference type="Proteomes" id="UP000184028">
    <property type="component" value="Unassembled WGS sequence"/>
</dbReference>
<protein>
    <submittedName>
        <fullName evidence="2">Uncharacterized protein</fullName>
    </submittedName>
</protein>
<name>A0A1M7L350_9FLAO</name>
<proteinExistence type="predicted"/>
<organism evidence="2 3">
    <name type="scientific">Flavobacterium chilense</name>
    <dbReference type="NCBI Taxonomy" id="946677"/>
    <lineage>
        <taxon>Bacteria</taxon>
        <taxon>Pseudomonadati</taxon>
        <taxon>Bacteroidota</taxon>
        <taxon>Flavobacteriia</taxon>
        <taxon>Flavobacteriales</taxon>
        <taxon>Flavobacteriaceae</taxon>
        <taxon>Flavobacterium</taxon>
    </lineage>
</organism>